<organism evidence="4 5">
    <name type="scientific">Actinidia rufa</name>
    <dbReference type="NCBI Taxonomy" id="165716"/>
    <lineage>
        <taxon>Eukaryota</taxon>
        <taxon>Viridiplantae</taxon>
        <taxon>Streptophyta</taxon>
        <taxon>Embryophyta</taxon>
        <taxon>Tracheophyta</taxon>
        <taxon>Spermatophyta</taxon>
        <taxon>Magnoliopsida</taxon>
        <taxon>eudicotyledons</taxon>
        <taxon>Gunneridae</taxon>
        <taxon>Pentapetalae</taxon>
        <taxon>asterids</taxon>
        <taxon>Ericales</taxon>
        <taxon>Actinidiaceae</taxon>
        <taxon>Actinidia</taxon>
    </lineage>
</organism>
<evidence type="ECO:0000313" key="4">
    <source>
        <dbReference type="EMBL" id="GFY93604.1"/>
    </source>
</evidence>
<evidence type="ECO:0000259" key="3">
    <source>
        <dbReference type="Pfam" id="PF03107"/>
    </source>
</evidence>
<keyword evidence="1" id="KW-0677">Repeat</keyword>
<protein>
    <recommendedName>
        <fullName evidence="3">DC1 domain-containing protein</fullName>
    </recommendedName>
</protein>
<feature type="domain" description="DC1" evidence="3">
    <location>
        <begin position="78"/>
        <end position="129"/>
    </location>
</feature>
<dbReference type="PANTHER" id="PTHR46288">
    <property type="entry name" value="PHORBOL-ESTER/DAG-TYPE DOMAIN-CONTAINING PROTEIN"/>
    <property type="match status" value="1"/>
</dbReference>
<dbReference type="PANTHER" id="PTHR46288:SF68">
    <property type="entry name" value="DC1 DOMAIN-CONTAINING PROTEIN"/>
    <property type="match status" value="1"/>
</dbReference>
<dbReference type="AlphaFoldDB" id="A0A7J0F4K3"/>
<accession>A0A7J0F4K3</accession>
<feature type="region of interest" description="Disordered" evidence="2">
    <location>
        <begin position="140"/>
        <end position="162"/>
    </location>
</feature>
<evidence type="ECO:0000256" key="2">
    <source>
        <dbReference type="SAM" id="MobiDB-lite"/>
    </source>
</evidence>
<proteinExistence type="predicted"/>
<dbReference type="EMBL" id="BJWL01000009">
    <property type="protein sequence ID" value="GFY93604.1"/>
    <property type="molecule type" value="Genomic_DNA"/>
</dbReference>
<dbReference type="OrthoDB" id="1036688at2759"/>
<dbReference type="Proteomes" id="UP000585474">
    <property type="component" value="Unassembled WGS sequence"/>
</dbReference>
<evidence type="ECO:0000256" key="1">
    <source>
        <dbReference type="ARBA" id="ARBA00022737"/>
    </source>
</evidence>
<dbReference type="Pfam" id="PF03107">
    <property type="entry name" value="C1_2"/>
    <property type="match status" value="2"/>
</dbReference>
<keyword evidence="5" id="KW-1185">Reference proteome</keyword>
<dbReference type="InterPro" id="IPR004146">
    <property type="entry name" value="DC1"/>
</dbReference>
<dbReference type="SUPFAM" id="SSF57889">
    <property type="entry name" value="Cysteine-rich domain"/>
    <property type="match status" value="1"/>
</dbReference>
<gene>
    <name evidence="4" type="ORF">Acr_09g0000500</name>
</gene>
<comment type="caution">
    <text evidence="4">The sequence shown here is derived from an EMBL/GenBank/DDBJ whole genome shotgun (WGS) entry which is preliminary data.</text>
</comment>
<name>A0A7J0F4K3_9ERIC</name>
<reference evidence="4 5" key="1">
    <citation type="submission" date="2019-07" db="EMBL/GenBank/DDBJ databases">
        <title>De Novo Assembly of kiwifruit Actinidia rufa.</title>
        <authorList>
            <person name="Sugita-Konishi S."/>
            <person name="Sato K."/>
            <person name="Mori E."/>
            <person name="Abe Y."/>
            <person name="Kisaki G."/>
            <person name="Hamano K."/>
            <person name="Suezawa K."/>
            <person name="Otani M."/>
            <person name="Fukuda T."/>
            <person name="Manabe T."/>
            <person name="Gomi K."/>
            <person name="Tabuchi M."/>
            <person name="Akimitsu K."/>
            <person name="Kataoka I."/>
        </authorList>
    </citation>
    <scope>NUCLEOTIDE SEQUENCE [LARGE SCALE GENOMIC DNA]</scope>
    <source>
        <strain evidence="5">cv. Fuchu</strain>
    </source>
</reference>
<dbReference type="InterPro" id="IPR046349">
    <property type="entry name" value="C1-like_sf"/>
</dbReference>
<sequence>MLAVQLLPPRALRQVGFIKHPSHPTHPLILLPSPTYCAGAFLCNACGSTGTAFSYSCALCLVDLHLHCAFLPPTVNHKSHPHELDLTDITPDKDSLPDNCKLCNKLLDSKYWNYQCLKCVNFRMHTFCATNEVKPGLYLDDEDDSDGSNLNPTGPPQSEDDKAEIVLSEDAVVELIKVGIQMQMAEQLAEMFASGKIN</sequence>
<feature type="domain" description="DC1" evidence="3">
    <location>
        <begin position="21"/>
        <end position="69"/>
    </location>
</feature>
<evidence type="ECO:0000313" key="5">
    <source>
        <dbReference type="Proteomes" id="UP000585474"/>
    </source>
</evidence>